<gene>
    <name evidence="13" type="ORF">COT89_02800</name>
</gene>
<dbReference type="GO" id="GO:0008033">
    <property type="term" value="P:tRNA processing"/>
    <property type="evidence" value="ECO:0007669"/>
    <property type="project" value="UniProtKB-KW"/>
</dbReference>
<dbReference type="InterPro" id="IPR017945">
    <property type="entry name" value="DHBP_synth_RibB-like_a/b_dom"/>
</dbReference>
<evidence type="ECO:0000313" key="13">
    <source>
        <dbReference type="EMBL" id="PIR97814.1"/>
    </source>
</evidence>
<comment type="similarity">
    <text evidence="2">Belongs to the SUA5 family.</text>
</comment>
<name>A0A2H0VFB3_9BACT</name>
<dbReference type="Gene3D" id="3.90.870.10">
    <property type="entry name" value="DHBP synthase"/>
    <property type="match status" value="1"/>
</dbReference>
<evidence type="ECO:0000256" key="5">
    <source>
        <dbReference type="ARBA" id="ARBA00022679"/>
    </source>
</evidence>
<accession>A0A2H0VFB3</accession>
<dbReference type="InterPro" id="IPR006070">
    <property type="entry name" value="Sua5-like_dom"/>
</dbReference>
<comment type="caution">
    <text evidence="13">The sequence shown here is derived from an EMBL/GenBank/DDBJ whole genome shotgun (WGS) entry which is preliminary data.</text>
</comment>
<feature type="domain" description="YrdC-like" evidence="12">
    <location>
        <begin position="1"/>
        <end position="185"/>
    </location>
</feature>
<dbReference type="InterPro" id="IPR050156">
    <property type="entry name" value="TC-AMP_synthase_SUA5"/>
</dbReference>
<keyword evidence="8" id="KW-0547">Nucleotide-binding</keyword>
<evidence type="ECO:0000256" key="11">
    <source>
        <dbReference type="ARBA" id="ARBA00048366"/>
    </source>
</evidence>
<sequence>MLGSKKEIEILRSGGIGVIPTDTLYGIVAPVFSQDAVNRIYELKNRDYNKPFVILLSSIDNLGQFKIALDDVIRQKIKGLWPGPVSIILPCPFDEYEYLHRGRESLAFRVPADDDLIGFLEESGPLVAPSANPQGEKPIINIKEAKKYFGKKVDFYIDGGDLEGSPSTLVKFRGQDLEVLRQGNYKIEQR</sequence>
<dbReference type="PROSITE" id="PS51163">
    <property type="entry name" value="YRDC"/>
    <property type="match status" value="1"/>
</dbReference>
<protein>
    <recommendedName>
        <fullName evidence="10">L-threonylcarbamoyladenylate synthase</fullName>
        <ecNumber evidence="3">2.7.7.87</ecNumber>
    </recommendedName>
    <alternativeName>
        <fullName evidence="10">L-threonylcarbamoyladenylate synthase</fullName>
    </alternativeName>
</protein>
<evidence type="ECO:0000256" key="8">
    <source>
        <dbReference type="ARBA" id="ARBA00022741"/>
    </source>
</evidence>
<dbReference type="GO" id="GO:0005737">
    <property type="term" value="C:cytoplasm"/>
    <property type="evidence" value="ECO:0007669"/>
    <property type="project" value="UniProtKB-SubCell"/>
</dbReference>
<dbReference type="GO" id="GO:0005524">
    <property type="term" value="F:ATP binding"/>
    <property type="evidence" value="ECO:0007669"/>
    <property type="project" value="UniProtKB-KW"/>
</dbReference>
<evidence type="ECO:0000256" key="6">
    <source>
        <dbReference type="ARBA" id="ARBA00022694"/>
    </source>
</evidence>
<keyword evidence="7" id="KW-0548">Nucleotidyltransferase</keyword>
<dbReference type="Proteomes" id="UP000231466">
    <property type="component" value="Unassembled WGS sequence"/>
</dbReference>
<evidence type="ECO:0000256" key="7">
    <source>
        <dbReference type="ARBA" id="ARBA00022695"/>
    </source>
</evidence>
<evidence type="ECO:0000256" key="10">
    <source>
        <dbReference type="ARBA" id="ARBA00029774"/>
    </source>
</evidence>
<evidence type="ECO:0000256" key="4">
    <source>
        <dbReference type="ARBA" id="ARBA00022490"/>
    </source>
</evidence>
<comment type="subcellular location">
    <subcellularLocation>
        <location evidence="1">Cytoplasm</location>
    </subcellularLocation>
</comment>
<dbReference type="PANTHER" id="PTHR17490">
    <property type="entry name" value="SUA5"/>
    <property type="match status" value="1"/>
</dbReference>
<keyword evidence="9" id="KW-0067">ATP-binding</keyword>
<dbReference type="GO" id="GO:0006450">
    <property type="term" value="P:regulation of translational fidelity"/>
    <property type="evidence" value="ECO:0007669"/>
    <property type="project" value="TreeGrafter"/>
</dbReference>
<evidence type="ECO:0000256" key="1">
    <source>
        <dbReference type="ARBA" id="ARBA00004496"/>
    </source>
</evidence>
<evidence type="ECO:0000256" key="2">
    <source>
        <dbReference type="ARBA" id="ARBA00007663"/>
    </source>
</evidence>
<dbReference type="EC" id="2.7.7.87" evidence="3"/>
<dbReference type="AlphaFoldDB" id="A0A2H0VFB3"/>
<dbReference type="GO" id="GO:0000049">
    <property type="term" value="F:tRNA binding"/>
    <property type="evidence" value="ECO:0007669"/>
    <property type="project" value="TreeGrafter"/>
</dbReference>
<dbReference type="Pfam" id="PF01300">
    <property type="entry name" value="Sua5_yciO_yrdC"/>
    <property type="match status" value="1"/>
</dbReference>
<comment type="catalytic activity">
    <reaction evidence="11">
        <text>L-threonine + hydrogencarbonate + ATP = L-threonylcarbamoyladenylate + diphosphate + H2O</text>
        <dbReference type="Rhea" id="RHEA:36407"/>
        <dbReference type="ChEBI" id="CHEBI:15377"/>
        <dbReference type="ChEBI" id="CHEBI:17544"/>
        <dbReference type="ChEBI" id="CHEBI:30616"/>
        <dbReference type="ChEBI" id="CHEBI:33019"/>
        <dbReference type="ChEBI" id="CHEBI:57926"/>
        <dbReference type="ChEBI" id="CHEBI:73682"/>
        <dbReference type="EC" id="2.7.7.87"/>
    </reaction>
</comment>
<evidence type="ECO:0000256" key="9">
    <source>
        <dbReference type="ARBA" id="ARBA00022840"/>
    </source>
</evidence>
<organism evidence="13 14">
    <name type="scientific">Candidatus Colwellbacteria bacterium CG10_big_fil_rev_8_21_14_0_10_42_22</name>
    <dbReference type="NCBI Taxonomy" id="1974540"/>
    <lineage>
        <taxon>Bacteria</taxon>
        <taxon>Candidatus Colwelliibacteriota</taxon>
    </lineage>
</organism>
<evidence type="ECO:0000313" key="14">
    <source>
        <dbReference type="Proteomes" id="UP000231466"/>
    </source>
</evidence>
<reference evidence="14" key="1">
    <citation type="submission" date="2017-09" db="EMBL/GenBank/DDBJ databases">
        <title>Depth-based differentiation of microbial function through sediment-hosted aquifers and enrichment of novel symbionts in the deep terrestrial subsurface.</title>
        <authorList>
            <person name="Probst A.J."/>
            <person name="Ladd B."/>
            <person name="Jarett J.K."/>
            <person name="Geller-Mcgrath D.E."/>
            <person name="Sieber C.M.K."/>
            <person name="Emerson J.B."/>
            <person name="Anantharaman K."/>
            <person name="Thomas B.C."/>
            <person name="Malmstrom R."/>
            <person name="Stieglmeier M."/>
            <person name="Klingl A."/>
            <person name="Woyke T."/>
            <person name="Ryan C.M."/>
            <person name="Banfield J.F."/>
        </authorList>
    </citation>
    <scope>NUCLEOTIDE SEQUENCE [LARGE SCALE GENOMIC DNA]</scope>
</reference>
<dbReference type="GO" id="GO:0003725">
    <property type="term" value="F:double-stranded RNA binding"/>
    <property type="evidence" value="ECO:0007669"/>
    <property type="project" value="InterPro"/>
</dbReference>
<evidence type="ECO:0000259" key="12">
    <source>
        <dbReference type="PROSITE" id="PS51163"/>
    </source>
</evidence>
<dbReference type="PANTHER" id="PTHR17490:SF16">
    <property type="entry name" value="THREONYLCARBAMOYL-AMP SYNTHASE"/>
    <property type="match status" value="1"/>
</dbReference>
<dbReference type="GO" id="GO:0061710">
    <property type="term" value="F:L-threonylcarbamoyladenylate synthase"/>
    <property type="evidence" value="ECO:0007669"/>
    <property type="project" value="UniProtKB-EC"/>
</dbReference>
<keyword evidence="5" id="KW-0808">Transferase</keyword>
<keyword evidence="6" id="KW-0819">tRNA processing</keyword>
<dbReference type="NCBIfam" id="TIGR00057">
    <property type="entry name" value="L-threonylcarbamoyladenylate synthase"/>
    <property type="match status" value="1"/>
</dbReference>
<evidence type="ECO:0000256" key="3">
    <source>
        <dbReference type="ARBA" id="ARBA00012584"/>
    </source>
</evidence>
<proteinExistence type="inferred from homology"/>
<dbReference type="EMBL" id="PFAH01000009">
    <property type="protein sequence ID" value="PIR97814.1"/>
    <property type="molecule type" value="Genomic_DNA"/>
</dbReference>
<keyword evidence="4" id="KW-0963">Cytoplasm</keyword>
<dbReference type="SUPFAM" id="SSF55821">
    <property type="entry name" value="YrdC/RibB"/>
    <property type="match status" value="1"/>
</dbReference>